<dbReference type="EC" id="2.4.1.250" evidence="3"/>
<keyword evidence="3" id="KW-0808">Transferase</keyword>
<dbReference type="GO" id="GO:0102710">
    <property type="term" value="F:D-inositol-3-phosphate glycosyltransferase activity"/>
    <property type="evidence" value="ECO:0007669"/>
    <property type="project" value="UniProtKB-EC"/>
</dbReference>
<dbReference type="Proteomes" id="UP001318682">
    <property type="component" value="Chromosome"/>
</dbReference>
<dbReference type="Pfam" id="PF13579">
    <property type="entry name" value="Glyco_trans_4_4"/>
    <property type="match status" value="1"/>
</dbReference>
<dbReference type="Pfam" id="PF00534">
    <property type="entry name" value="Glycos_transf_1"/>
    <property type="match status" value="1"/>
</dbReference>
<dbReference type="PANTHER" id="PTHR12526">
    <property type="entry name" value="GLYCOSYLTRANSFERASE"/>
    <property type="match status" value="1"/>
</dbReference>
<keyword evidence="4" id="KW-1185">Reference proteome</keyword>
<dbReference type="SUPFAM" id="SSF53756">
    <property type="entry name" value="UDP-Glycosyltransferase/glycogen phosphorylase"/>
    <property type="match status" value="1"/>
</dbReference>
<name>A0ABZ2BZD9_9RHOB</name>
<dbReference type="EMBL" id="CP143423">
    <property type="protein sequence ID" value="WVX51349.1"/>
    <property type="molecule type" value="Genomic_DNA"/>
</dbReference>
<protein>
    <submittedName>
        <fullName evidence="3">D-inositol-3-phosphate glycosyltransferase</fullName>
        <ecNumber evidence="3">2.4.1.250</ecNumber>
    </submittedName>
</protein>
<dbReference type="CDD" id="cd03801">
    <property type="entry name" value="GT4_PimA-like"/>
    <property type="match status" value="1"/>
</dbReference>
<evidence type="ECO:0000313" key="4">
    <source>
        <dbReference type="Proteomes" id="UP001318682"/>
    </source>
</evidence>
<accession>A0ABZ2BZD9</accession>
<keyword evidence="3" id="KW-0328">Glycosyltransferase</keyword>
<feature type="domain" description="Glycosyltransferase subfamily 4-like N-terminal" evidence="2">
    <location>
        <begin position="16"/>
        <end position="179"/>
    </location>
</feature>
<reference evidence="4" key="1">
    <citation type="submission" date="2024-01" db="EMBL/GenBank/DDBJ databases">
        <title>Roseobacter fucihabitans sp. nov., isolated from the brown alga Fucus spiralis.</title>
        <authorList>
            <person name="Hahnke S."/>
            <person name="Berger M."/>
            <person name="Schlingloff A."/>
            <person name="Athale I."/>
            <person name="Neumann-Schaal M."/>
            <person name="Adenaya A."/>
            <person name="Poehlein A."/>
            <person name="Daniel R."/>
            <person name="Pertersen J."/>
            <person name="Brinkhoff T."/>
        </authorList>
    </citation>
    <scope>NUCLEOTIDE SEQUENCE [LARGE SCALE GENOMIC DNA]</scope>
    <source>
        <strain evidence="4">B14</strain>
    </source>
</reference>
<feature type="domain" description="Glycosyl transferase family 1" evidence="1">
    <location>
        <begin position="187"/>
        <end position="346"/>
    </location>
</feature>
<evidence type="ECO:0000313" key="3">
    <source>
        <dbReference type="EMBL" id="WVX51349.1"/>
    </source>
</evidence>
<proteinExistence type="predicted"/>
<gene>
    <name evidence="3" type="primary">mshA_8</name>
    <name evidence="3" type="ORF">ROLI_044500</name>
</gene>
<sequence>MPDPLNIALVLETSGGGSGRHVLDLAEGLAELGHRVTVIWSPVRAQDDFRTQLMALDKVANLPLEMHRAVGLADYSSLRALAGLLRTQGPFDVLHGHSSKAGALVRLLPRAIPGARIYTPHAFRTMDPTMGARGVRVYGTIERLLAGRADRIIAVSAAEKTHAIGLGINPAKLTTVVNGASLPPGADREKARDVMGLTQEDVAVGFIGRLDDQKAPLRFVQAVHLAAQTFPNLRGVVIGDGHLRAACEAQNGGDTVRFLGWQDGPALFPGLDVFCMTSHYEAMPYTLIEALHAGVPIVTTRVGGVEETVCEGKNGFVLSADCTAEDLAERLAGLAENAKLRAEFGAVSRALARDRTVETMVRETIAVYDAARHP</sequence>
<dbReference type="InterPro" id="IPR028098">
    <property type="entry name" value="Glyco_trans_4-like_N"/>
</dbReference>
<organism evidence="3 4">
    <name type="scientific">Roseobacter fucihabitans</name>
    <dbReference type="NCBI Taxonomy" id="1537242"/>
    <lineage>
        <taxon>Bacteria</taxon>
        <taxon>Pseudomonadati</taxon>
        <taxon>Pseudomonadota</taxon>
        <taxon>Alphaproteobacteria</taxon>
        <taxon>Rhodobacterales</taxon>
        <taxon>Roseobacteraceae</taxon>
        <taxon>Roseobacter</taxon>
    </lineage>
</organism>
<dbReference type="InterPro" id="IPR001296">
    <property type="entry name" value="Glyco_trans_1"/>
</dbReference>
<dbReference type="Gene3D" id="3.40.50.2000">
    <property type="entry name" value="Glycogen Phosphorylase B"/>
    <property type="match status" value="2"/>
</dbReference>
<evidence type="ECO:0000259" key="1">
    <source>
        <dbReference type="Pfam" id="PF00534"/>
    </source>
</evidence>
<evidence type="ECO:0000259" key="2">
    <source>
        <dbReference type="Pfam" id="PF13579"/>
    </source>
</evidence>